<evidence type="ECO:0000256" key="3">
    <source>
        <dbReference type="ARBA" id="ARBA00022801"/>
    </source>
</evidence>
<evidence type="ECO:0000313" key="7">
    <source>
        <dbReference type="EMBL" id="MEM5497652.1"/>
    </source>
</evidence>
<comment type="caution">
    <text evidence="7">The sequence shown here is derived from an EMBL/GenBank/DDBJ whole genome shotgun (WGS) entry which is preliminary data.</text>
</comment>
<keyword evidence="3" id="KW-0378">Hydrolase</keyword>
<accession>A0ABU9SV06</accession>
<keyword evidence="2" id="KW-0479">Metal-binding</keyword>
<dbReference type="Proteomes" id="UP001461163">
    <property type="component" value="Unassembled WGS sequence"/>
</dbReference>
<evidence type="ECO:0000256" key="5">
    <source>
        <dbReference type="ARBA" id="ARBA00023049"/>
    </source>
</evidence>
<evidence type="ECO:0000256" key="4">
    <source>
        <dbReference type="ARBA" id="ARBA00022833"/>
    </source>
</evidence>
<protein>
    <submittedName>
        <fullName evidence="7">Mov34/MPN/PAD-1 family protein</fullName>
    </submittedName>
</protein>
<proteinExistence type="predicted"/>
<sequence length="157" mass="18472">MIRFRNQKLDLEILFSSEVIANMQCFRQTCLKKEAGGLLFTNSFENNTIEIKFCSTPNKHDLRSRLGFYPHKQEAQCLINKKFNEGLYYVGDWHTHPQKIPVPSSKDKRTIKDIFVKSEHHLSYLILIILSSDKYFSNSYVAMADQNNIYDFNYFIS</sequence>
<gene>
    <name evidence="7" type="ORF">WNY77_09635</name>
</gene>
<keyword evidence="5" id="KW-0482">Metalloprotease</keyword>
<reference evidence="7 8" key="1">
    <citation type="submission" date="2024-03" db="EMBL/GenBank/DDBJ databases">
        <title>Community enrichment and isolation of bacterial strains for fucoidan degradation.</title>
        <authorList>
            <person name="Sichert A."/>
        </authorList>
    </citation>
    <scope>NUCLEOTIDE SEQUENCE [LARGE SCALE GENOMIC DNA]</scope>
    <source>
        <strain evidence="7 8">AS12</strain>
    </source>
</reference>
<dbReference type="SUPFAM" id="SSF102712">
    <property type="entry name" value="JAB1/MPN domain"/>
    <property type="match status" value="1"/>
</dbReference>
<dbReference type="Gene3D" id="3.40.140.10">
    <property type="entry name" value="Cytidine Deaminase, domain 2"/>
    <property type="match status" value="1"/>
</dbReference>
<keyword evidence="4" id="KW-0862">Zinc</keyword>
<dbReference type="Pfam" id="PF14464">
    <property type="entry name" value="Prok-JAB"/>
    <property type="match status" value="1"/>
</dbReference>
<evidence type="ECO:0000256" key="1">
    <source>
        <dbReference type="ARBA" id="ARBA00022670"/>
    </source>
</evidence>
<evidence type="ECO:0000256" key="2">
    <source>
        <dbReference type="ARBA" id="ARBA00022723"/>
    </source>
</evidence>
<feature type="domain" description="JAB" evidence="6">
    <location>
        <begin position="26"/>
        <end position="126"/>
    </location>
</feature>
<name>A0ABU9SV06_9ALTE</name>
<organism evidence="7 8">
    <name type="scientific">Paraglaciecola mesophila</name>
    <dbReference type="NCBI Taxonomy" id="197222"/>
    <lineage>
        <taxon>Bacteria</taxon>
        <taxon>Pseudomonadati</taxon>
        <taxon>Pseudomonadota</taxon>
        <taxon>Gammaproteobacteria</taxon>
        <taxon>Alteromonadales</taxon>
        <taxon>Alteromonadaceae</taxon>
        <taxon>Paraglaciecola</taxon>
    </lineage>
</organism>
<dbReference type="EMBL" id="JBBMQS010000005">
    <property type="protein sequence ID" value="MEM5497652.1"/>
    <property type="molecule type" value="Genomic_DNA"/>
</dbReference>
<keyword evidence="8" id="KW-1185">Reference proteome</keyword>
<evidence type="ECO:0000313" key="8">
    <source>
        <dbReference type="Proteomes" id="UP001461163"/>
    </source>
</evidence>
<evidence type="ECO:0000259" key="6">
    <source>
        <dbReference type="Pfam" id="PF14464"/>
    </source>
</evidence>
<dbReference type="RefSeq" id="WP_342881582.1">
    <property type="nucleotide sequence ID" value="NZ_JBBMQS010000005.1"/>
</dbReference>
<keyword evidence="1" id="KW-0645">Protease</keyword>
<dbReference type="InterPro" id="IPR028090">
    <property type="entry name" value="JAB_dom_prok"/>
</dbReference>